<proteinExistence type="predicted"/>
<feature type="compositionally biased region" description="Polar residues" evidence="2">
    <location>
        <begin position="1371"/>
        <end position="1387"/>
    </location>
</feature>
<feature type="compositionally biased region" description="Polar residues" evidence="2">
    <location>
        <begin position="1199"/>
        <end position="1213"/>
    </location>
</feature>
<dbReference type="GO" id="GO:0001147">
    <property type="term" value="F:transcription termination site sequence-specific DNA binding"/>
    <property type="evidence" value="ECO:0007669"/>
    <property type="project" value="TreeGrafter"/>
</dbReference>
<dbReference type="PANTHER" id="PTHR10887">
    <property type="entry name" value="DNA2/NAM7 HELICASE FAMILY"/>
    <property type="match status" value="1"/>
</dbReference>
<dbReference type="SUPFAM" id="SSF52540">
    <property type="entry name" value="P-loop containing nucleoside triphosphate hydrolases"/>
    <property type="match status" value="1"/>
</dbReference>
<dbReference type="InterPro" id="IPR041677">
    <property type="entry name" value="DNA2/NAM7_AAA_11"/>
</dbReference>
<dbReference type="Pfam" id="PF13086">
    <property type="entry name" value="AAA_11"/>
    <property type="match status" value="1"/>
</dbReference>
<dbReference type="InterPro" id="IPR045055">
    <property type="entry name" value="DNA2/NAM7-like"/>
</dbReference>
<feature type="region of interest" description="Disordered" evidence="2">
    <location>
        <begin position="1006"/>
        <end position="1037"/>
    </location>
</feature>
<protein>
    <recommendedName>
        <fullName evidence="8">Helicase senataxin</fullName>
    </recommendedName>
</protein>
<feature type="compositionally biased region" description="Basic and acidic residues" evidence="2">
    <location>
        <begin position="2350"/>
        <end position="2470"/>
    </location>
</feature>
<feature type="compositionally biased region" description="Low complexity" evidence="2">
    <location>
        <begin position="1214"/>
        <end position="1224"/>
    </location>
</feature>
<feature type="coiled-coil region" evidence="1">
    <location>
        <begin position="1902"/>
        <end position="1939"/>
    </location>
</feature>
<keyword evidence="1" id="KW-0175">Coiled coil</keyword>
<dbReference type="GO" id="GO:0016604">
    <property type="term" value="C:nuclear body"/>
    <property type="evidence" value="ECO:0007669"/>
    <property type="project" value="TreeGrafter"/>
</dbReference>
<dbReference type="InterPro" id="IPR027417">
    <property type="entry name" value="P-loop_NTPase"/>
</dbReference>
<feature type="compositionally biased region" description="Polar residues" evidence="2">
    <location>
        <begin position="633"/>
        <end position="644"/>
    </location>
</feature>
<dbReference type="PANTHER" id="PTHR10887:SF495">
    <property type="entry name" value="HELICASE SENATAXIN ISOFORM X1-RELATED"/>
    <property type="match status" value="1"/>
</dbReference>
<keyword evidence="7" id="KW-1185">Reference proteome</keyword>
<evidence type="ECO:0000259" key="4">
    <source>
        <dbReference type="Pfam" id="PF13086"/>
    </source>
</evidence>
<feature type="region of interest" description="Disordered" evidence="2">
    <location>
        <begin position="608"/>
        <end position="649"/>
    </location>
</feature>
<dbReference type="CDD" id="cd18042">
    <property type="entry name" value="DEXXQc_SETX"/>
    <property type="match status" value="1"/>
</dbReference>
<feature type="compositionally biased region" description="Basic and acidic residues" evidence="2">
    <location>
        <begin position="750"/>
        <end position="766"/>
    </location>
</feature>
<feature type="compositionally biased region" description="Low complexity" evidence="2">
    <location>
        <begin position="1400"/>
        <end position="1419"/>
    </location>
</feature>
<dbReference type="FunFam" id="3.40.50.300:FF:000810">
    <property type="entry name" value="probable helicase senataxin"/>
    <property type="match status" value="1"/>
</dbReference>
<dbReference type="GO" id="GO:0006369">
    <property type="term" value="P:termination of RNA polymerase II transcription"/>
    <property type="evidence" value="ECO:0007669"/>
    <property type="project" value="TreeGrafter"/>
</dbReference>
<evidence type="ECO:0000259" key="3">
    <source>
        <dbReference type="Pfam" id="PF12726"/>
    </source>
</evidence>
<feature type="domain" description="Helicase Sen1 N-terminal" evidence="3">
    <location>
        <begin position="39"/>
        <end position="451"/>
    </location>
</feature>
<evidence type="ECO:0000256" key="1">
    <source>
        <dbReference type="SAM" id="Coils"/>
    </source>
</evidence>
<dbReference type="Pfam" id="PF12726">
    <property type="entry name" value="SEN1_N"/>
    <property type="match status" value="1"/>
</dbReference>
<dbReference type="CDD" id="cd18808">
    <property type="entry name" value="SF1_C_Upf1"/>
    <property type="match status" value="1"/>
</dbReference>
<sequence length="2508" mass="283418">MMSTCRWCTSVGDDVAKLLQRYCAGSLLAEDEEAVNEKKALNEDLGFCLECVVVYHRAKEELPGLHRRLWELETSRLLGHFSNAAKNAQPAKDLSYVEEDGREIGVPHINPAEYENYIRVPLSEVLKYPYLLAQPELSEMCVEAICKMEEYNSFQVLDKYPGIYLLLVHPNETIRRWAIGAARSLGKVDRDDFYELQDIFSCMFCNVELRIPQNFPDMDTSYDPTTKMTWLQPHLYDSKNDKNYWLGICMLLTQLDAQAMDSLFLGPDKQANILHCILNAMDCGMEDEEPSKEMDPFWPVLQCFMVILDCLGSKFWGPIEPTQAFQAITGRPSYSAELESIKQQTMISRVKTETTCDDDMVTCSQMVYDSNTKVSKEKGSRRSRGADSSVVYEEMSSLVNLLHSEMGQALRVHDSTFLWFIPFVKSVMDLDERSVIYINEVVHYLCGEISTDLLKRQVRICDKVTEFFTLILVHIIDLHLGSGRMNMLYYCAPKWVGVLVKCATLPGDAFVHTSEGSVSHSVSSTSSLRVSAPRKASTSRAVPQACTHIIRSLLKEGSRLNPNSKCKHFLNRLNKHLREGPQREWKLIRLEIQELQICLKDYVKTMMNRPTTSTPPPEQLNIDAGPVAPTTPPLQSSNDPSGSSGLAEFNHPIKQEGLWDYVEGSTSGGRDSNAVQRGRDIDLALLKKEPLTPEEEFVEPTNDSRPTQEKFSSLRADPEKIQVIKSRLSQLMTKKSNSERDEPSVGLSEFGKEKPQNLFTSHRDEASNYQGISRDPPCPQESDNEQVDNVPLSVLKSNLKGRVGSKSSQDRSKGNSRQFDRQRSPPKPPSEVIVISDDEATLDVGRARGTGSFSETSQIKNEPDTSDQNHSTWRDYDGNMSESQVFEFETQEYMASAWSNRDSESNMPPEKPKEDSPVRHLLSPTLREPLSTWECDTQPIYDEDIERACKQVEKALEKPKTPPQGLKRAIVVKKRNLLVDAKPLASKCLSKKPTVVEKLIKEPVKDTPHAVTPPLRKRSSTVRSNRLETETPSSLTTSAISHKTSLTPAIVPPKKVRKAAEPVSIAEKLGLKKKERKAFNLSQQSHDTVDELRRHGATVDVPQAKKPTRKTKRSKVTSPQKRVVNGSNKKLLASQEFQFFRQSKQASGAGTSAKAEPMKRNPKKIDEIQRPSFVTEADDEDEDLRCSQLDPARHEEQLTFNRSSQRANENKPASSNTVSSVSSNMDRQISPYFQRNDDVTPGPSGQVSKSNEEGDGYDADWMYLTQMEPTDMEMCSQMEEEEEEEEFFYTQRDPVDMDIDSDSQMPFDEKGGSSDWTLPNQADEGQEAPLVPQTFKKPATPPPSRSNLTKDDDRLFLKPGMSPMSVKKAKPSTTKIYATSSSRSASLVQEMERTANASFSASSAPAGRGRPARPVVPGRPVVPARSPCVLQPPPHPEVGQSLQLNRLLYRPITPQLPPKPIPPKQPLPRPEQILPRPPGQPLRPIQHSNIGSTPQPSTSKTYPRPDAPFQRQIPNPEVCVRFDPNYLIQHILKWTFDMFSNYKQFGIPSEVCELPLETVGFSFSSYDKYYKTFYPLLLTNTFEELAGEWLKNKESGKVVTQNLKVVANEYSNSVWNVSFTASITASDVSRQMYPREDDLVILWLPQNTGAYSRHEQGFLDPQEHFGYVQRSNICNGGVGQCPTLNLMIKTLGNVTLANKQAVRCDVVDSLVSTMRVFRAICQLNGSSMLKPILAPQVSYFQPGPEVIPSLNLPGYNPDQVRAVRTGMSVIRNQQLTPKICLIHGPPGTGKSKTIVGLLQKLFSEGVQSMAPPVNRQAKPRRTRVLLCAPSNAAIDNLMKKIILVFKEKCKNIQGNCGDINLVRLGNDRTISKNLKPFSLDSQVKNKTQKALMSQDSDVHRRIAQLDENIDKISKMLPKLQKNEEMYHELAEQKSRLLQERKTLGYQLKQSRSRKQETQARVLQDAHVVCCTLSSSGSTVLESAFRRLGHKPFSCVIVDEAGQATETETLIPMLYQCNALILVGDPHQLPPTVISQKAKELKYGQSLMARLVTNLDHYCKENKMPSPVVFLSYQYRMHPDICEFPSKHIYCKALKTDDDTAARMVNFGWPFQPYRVFDVTDGQEVKEGESFSNLKEVQLVVILLRMMAEKQQVKVGVITPYKAQKDRINRELAKMVNKNLTVDVDTVEGFQGREMDCIIVSCVRASHEQGGIGFLGNRQRLNVTITRAKFSLFILGHLRTLQENQDWGALIKDAATRDVIKSTNEMTFKTVSRKIFKQELTRSLSNPLREPGPPPAASRAAPIGLRRSSEPALFAQGWDSPKQPSSASPPQAADRPTDPRLVVQHPQAPQHRADWDLRAEGIRDPRAEMRRDPRAEMRRDPRAEMRRDPRAEMRRDPRAEMRRDPRAEMRRDPRAEMRRDPRAEIRRDPRAEIRRDPRAEIRRDPRAEGYRNSRVENLRDPRAERDPRVRNSPEQLHPTVYQNLRCAGRERDMDRERHHSPVTAPCPGD</sequence>
<dbReference type="InterPro" id="IPR024481">
    <property type="entry name" value="Helicase_Sen1_N"/>
</dbReference>
<feature type="region of interest" description="Disordered" evidence="2">
    <location>
        <begin position="893"/>
        <end position="925"/>
    </location>
</feature>
<evidence type="ECO:0000313" key="7">
    <source>
        <dbReference type="Proteomes" id="UP001356427"/>
    </source>
</evidence>
<feature type="compositionally biased region" description="Basic and acidic residues" evidence="2">
    <location>
        <begin position="2489"/>
        <end position="2498"/>
    </location>
</feature>
<dbReference type="GO" id="GO:0004386">
    <property type="term" value="F:helicase activity"/>
    <property type="evidence" value="ECO:0007669"/>
    <property type="project" value="InterPro"/>
</dbReference>
<name>A0AAN8QY29_9TELE</name>
<dbReference type="EMBL" id="JAGTTL010000011">
    <property type="protein sequence ID" value="KAK6316311.1"/>
    <property type="molecule type" value="Genomic_DNA"/>
</dbReference>
<feature type="region of interest" description="Disordered" evidence="2">
    <location>
        <begin position="1077"/>
        <end position="1128"/>
    </location>
</feature>
<dbReference type="InterPro" id="IPR041679">
    <property type="entry name" value="DNA2/NAM7-like_C"/>
</dbReference>
<dbReference type="InterPro" id="IPR047187">
    <property type="entry name" value="SF1_C_Upf1"/>
</dbReference>
<feature type="region of interest" description="Disordered" evidence="2">
    <location>
        <begin position="1199"/>
        <end position="1258"/>
    </location>
</feature>
<feature type="region of interest" description="Disordered" evidence="2">
    <location>
        <begin position="691"/>
        <end position="877"/>
    </location>
</feature>
<reference evidence="6 7" key="1">
    <citation type="submission" date="2021-04" db="EMBL/GenBank/DDBJ databases">
        <authorList>
            <person name="De Guttry C."/>
            <person name="Zahm M."/>
            <person name="Klopp C."/>
            <person name="Cabau C."/>
            <person name="Louis A."/>
            <person name="Berthelot C."/>
            <person name="Parey E."/>
            <person name="Roest Crollius H."/>
            <person name="Montfort J."/>
            <person name="Robinson-Rechavi M."/>
            <person name="Bucao C."/>
            <person name="Bouchez O."/>
            <person name="Gislard M."/>
            <person name="Lluch J."/>
            <person name="Milhes M."/>
            <person name="Lampietro C."/>
            <person name="Lopez Roques C."/>
            <person name="Donnadieu C."/>
            <person name="Braasch I."/>
            <person name="Desvignes T."/>
            <person name="Postlethwait J."/>
            <person name="Bobe J."/>
            <person name="Wedekind C."/>
            <person name="Guiguen Y."/>
        </authorList>
    </citation>
    <scope>NUCLEOTIDE SEQUENCE [LARGE SCALE GENOMIC DNA]</scope>
    <source>
        <strain evidence="6">Cs_M1</strain>
        <tissue evidence="6">Blood</tissue>
    </source>
</reference>
<comment type="caution">
    <text evidence="6">The sequence shown here is derived from an EMBL/GenBank/DDBJ whole genome shotgun (WGS) entry which is preliminary data.</text>
</comment>
<feature type="region of interest" description="Disordered" evidence="2">
    <location>
        <begin position="2489"/>
        <end position="2508"/>
    </location>
</feature>
<feature type="region of interest" description="Disordered" evidence="2">
    <location>
        <begin position="1143"/>
        <end position="1184"/>
    </location>
</feature>
<gene>
    <name evidence="6" type="ORF">J4Q44_G00138350</name>
</gene>
<feature type="compositionally biased region" description="Polar residues" evidence="2">
    <location>
        <begin position="1486"/>
        <end position="1501"/>
    </location>
</feature>
<evidence type="ECO:0000256" key="2">
    <source>
        <dbReference type="SAM" id="MobiDB-lite"/>
    </source>
</evidence>
<feature type="compositionally biased region" description="Pro residues" evidence="2">
    <location>
        <begin position="1454"/>
        <end position="1481"/>
    </location>
</feature>
<dbReference type="Pfam" id="PF13087">
    <property type="entry name" value="AAA_12"/>
    <property type="match status" value="1"/>
</dbReference>
<evidence type="ECO:0000313" key="6">
    <source>
        <dbReference type="EMBL" id="KAK6316311.1"/>
    </source>
</evidence>
<feature type="domain" description="DNA2/NAM7 helicase-like C-terminal" evidence="5">
    <location>
        <begin position="2043"/>
        <end position="2236"/>
    </location>
</feature>
<feature type="region of interest" description="Disordered" evidence="2">
    <location>
        <begin position="1452"/>
        <end position="1508"/>
    </location>
</feature>
<feature type="compositionally biased region" description="Low complexity" evidence="2">
    <location>
        <begin position="2319"/>
        <end position="2332"/>
    </location>
</feature>
<organism evidence="6 7">
    <name type="scientific">Coregonus suidteri</name>
    <dbReference type="NCBI Taxonomy" id="861788"/>
    <lineage>
        <taxon>Eukaryota</taxon>
        <taxon>Metazoa</taxon>
        <taxon>Chordata</taxon>
        <taxon>Craniata</taxon>
        <taxon>Vertebrata</taxon>
        <taxon>Euteleostomi</taxon>
        <taxon>Actinopterygii</taxon>
        <taxon>Neopterygii</taxon>
        <taxon>Teleostei</taxon>
        <taxon>Protacanthopterygii</taxon>
        <taxon>Salmoniformes</taxon>
        <taxon>Salmonidae</taxon>
        <taxon>Coregoninae</taxon>
        <taxon>Coregonus</taxon>
    </lineage>
</organism>
<feature type="region of interest" description="Disordered" evidence="2">
    <location>
        <begin position="1298"/>
        <end position="1419"/>
    </location>
</feature>
<feature type="compositionally biased region" description="Polar residues" evidence="2">
    <location>
        <begin position="701"/>
        <end position="711"/>
    </location>
</feature>
<dbReference type="Proteomes" id="UP001356427">
    <property type="component" value="Unassembled WGS sequence"/>
</dbReference>
<feature type="compositionally biased region" description="Basic and acidic residues" evidence="2">
    <location>
        <begin position="1156"/>
        <end position="1169"/>
    </location>
</feature>
<feature type="compositionally biased region" description="Basic and acidic residues" evidence="2">
    <location>
        <begin position="808"/>
        <end position="823"/>
    </location>
</feature>
<evidence type="ECO:0008006" key="8">
    <source>
        <dbReference type="Google" id="ProtNLM"/>
    </source>
</evidence>
<feature type="compositionally biased region" description="Basic residues" evidence="2">
    <location>
        <begin position="1106"/>
        <end position="1115"/>
    </location>
</feature>
<feature type="region of interest" description="Disordered" evidence="2">
    <location>
        <begin position="2314"/>
        <end position="2478"/>
    </location>
</feature>
<dbReference type="Gene3D" id="3.40.50.300">
    <property type="entry name" value="P-loop containing nucleotide triphosphate hydrolases"/>
    <property type="match status" value="2"/>
</dbReference>
<accession>A0AAN8QY29</accession>
<feature type="compositionally biased region" description="Polar residues" evidence="2">
    <location>
        <begin position="851"/>
        <end position="871"/>
    </location>
</feature>
<evidence type="ECO:0000259" key="5">
    <source>
        <dbReference type="Pfam" id="PF13087"/>
    </source>
</evidence>
<feature type="compositionally biased region" description="Polar residues" evidence="2">
    <location>
        <begin position="1116"/>
        <end position="1128"/>
    </location>
</feature>
<feature type="domain" description="DNA2/NAM7 helicase helicase" evidence="4">
    <location>
        <begin position="1755"/>
        <end position="2035"/>
    </location>
</feature>